<name>A0A433IZG1_9PROT</name>
<sequence length="98" mass="10073">MAYPTQVNSQITDAVTQTNVKVIGEAPAMALGEAFAKQITAMQGGAQNTANAQQSSLHPAIATGALYHLDAVSGEVKVVDGTALSATMRKLLGMDKEG</sequence>
<evidence type="ECO:0000313" key="1">
    <source>
        <dbReference type="EMBL" id="RUQ60896.1"/>
    </source>
</evidence>
<evidence type="ECO:0000313" key="2">
    <source>
        <dbReference type="Proteomes" id="UP000280346"/>
    </source>
</evidence>
<dbReference type="EMBL" id="RZIJ01000050">
    <property type="protein sequence ID" value="RUQ60896.1"/>
    <property type="molecule type" value="Genomic_DNA"/>
</dbReference>
<dbReference type="OrthoDB" id="8594924at2"/>
<dbReference type="RefSeq" id="WP_127005030.1">
    <property type="nucleotide sequence ID" value="NZ_JBNPXW010000034.1"/>
</dbReference>
<protein>
    <submittedName>
        <fullName evidence="1">Glycerol-3-phosphate dehydrogenase</fullName>
    </submittedName>
</protein>
<accession>A0A433IZG1</accession>
<reference evidence="1 2" key="1">
    <citation type="submission" date="2018-12" db="EMBL/GenBank/DDBJ databases">
        <authorList>
            <person name="Yang Y."/>
        </authorList>
    </citation>
    <scope>NUCLEOTIDE SEQUENCE [LARGE SCALE GENOMIC DNA]</scope>
    <source>
        <strain evidence="1 2">GSF71</strain>
    </source>
</reference>
<dbReference type="InterPro" id="IPR021070">
    <property type="entry name" value="Killing_trait_RebB"/>
</dbReference>
<dbReference type="Pfam" id="PF11747">
    <property type="entry name" value="RebB"/>
    <property type="match status" value="1"/>
</dbReference>
<proteinExistence type="predicted"/>
<dbReference type="AlphaFoldDB" id="A0A433IZG1"/>
<comment type="caution">
    <text evidence="1">The sequence shown here is derived from an EMBL/GenBank/DDBJ whole genome shotgun (WGS) entry which is preliminary data.</text>
</comment>
<gene>
    <name evidence="1" type="ORF">EJ913_30310</name>
</gene>
<dbReference type="Proteomes" id="UP000280346">
    <property type="component" value="Unassembled WGS sequence"/>
</dbReference>
<keyword evidence="2" id="KW-1185">Reference proteome</keyword>
<organism evidence="1 2">
    <name type="scientific">Azospirillum doebereinerae</name>
    <dbReference type="NCBI Taxonomy" id="92933"/>
    <lineage>
        <taxon>Bacteria</taxon>
        <taxon>Pseudomonadati</taxon>
        <taxon>Pseudomonadota</taxon>
        <taxon>Alphaproteobacteria</taxon>
        <taxon>Rhodospirillales</taxon>
        <taxon>Azospirillaceae</taxon>
        <taxon>Azospirillum</taxon>
    </lineage>
</organism>